<sequence>MTTTTRDDEFYRQEAALLGVLLPPPSPPAVKNEDHTMNDEEYARQLQKKIWNEERTQSDERYARELQNEMQNEISQDNTQGDEDNARQLHNQLLDDVPSWPTRHVLIREDARPDDIQQGSQIGSCWLLSTISALVSLSIDALKRIFKNENLTSGRINVQLYEAGLPRILSIDPSTFPYGVSSCRRNQLFAPVIEKAVAELRGGYEKLDGGRCVEALEMLTGCPCEEVQLTKEEDDDAWLWARLLSAHEAGFVSCVSTKNAQLTSDLAPSHAYAIVSILELFEPPPPLGTGTRHRLLRLANPHGPESKYSWQGQWSEHSSCWTPEMRQAALDNSGGTSSSIATFFISLIDLRRHFATLSICEYRPHWFEHRLSLIDDAVCSMQNVDQYDTSIEATAQLFAPSDAGILILKDSRVIASAPIGLDRTNPCHVHVSAQDTKLIVLPLSFNQQASRNLVIRSSRPLLVASKSPLSPSLRRNAILSYVRSASKTEPISGYAFVHTRTDTAACFVVVDNIHPHARLQVKISVLEAYGLNFSRQRVHSQANTIVSTIPPGYTALVLLLAASSASFGFRLQKQFQFISPLRCLASEKLFKTIFHSSSSAADDFLTFEPPLIYGLADDLHAPVPLTLFS</sequence>
<feature type="domain" description="Calpain catalytic" evidence="3">
    <location>
        <begin position="101"/>
        <end position="363"/>
    </location>
</feature>
<dbReference type="SUPFAM" id="SSF54001">
    <property type="entry name" value="Cysteine proteinases"/>
    <property type="match status" value="1"/>
</dbReference>
<dbReference type="Gene3D" id="3.90.70.10">
    <property type="entry name" value="Cysteine proteinases"/>
    <property type="match status" value="1"/>
</dbReference>
<dbReference type="PROSITE" id="PS50203">
    <property type="entry name" value="CALPAIN_CAT"/>
    <property type="match status" value="1"/>
</dbReference>
<keyword evidence="2" id="KW-0645">Protease</keyword>
<dbReference type="GO" id="GO:0004198">
    <property type="term" value="F:calcium-dependent cysteine-type endopeptidase activity"/>
    <property type="evidence" value="ECO:0007669"/>
    <property type="project" value="InterPro"/>
</dbReference>
<feature type="active site" evidence="1 2">
    <location>
        <position position="125"/>
    </location>
</feature>
<gene>
    <name evidence="4" type="ORF">ALAG00032_LOCUS566</name>
</gene>
<dbReference type="AlphaFoldDB" id="A0A7S3NGY5"/>
<dbReference type="PANTHER" id="PTHR10183">
    <property type="entry name" value="CALPAIN"/>
    <property type="match status" value="1"/>
</dbReference>
<dbReference type="PANTHER" id="PTHR10183:SF382">
    <property type="entry name" value="CALPAIN-15"/>
    <property type="match status" value="1"/>
</dbReference>
<feature type="active site" evidence="1 2">
    <location>
        <position position="300"/>
    </location>
</feature>
<feature type="active site" evidence="1 2">
    <location>
        <position position="270"/>
    </location>
</feature>
<evidence type="ECO:0000259" key="3">
    <source>
        <dbReference type="PROSITE" id="PS50203"/>
    </source>
</evidence>
<dbReference type="SMART" id="SM00230">
    <property type="entry name" value="CysPc"/>
    <property type="match status" value="1"/>
</dbReference>
<dbReference type="InterPro" id="IPR001300">
    <property type="entry name" value="Peptidase_C2_calpain_cat"/>
</dbReference>
<protein>
    <recommendedName>
        <fullName evidence="3">Calpain catalytic domain-containing protein</fullName>
    </recommendedName>
</protein>
<dbReference type="GO" id="GO:0006508">
    <property type="term" value="P:proteolysis"/>
    <property type="evidence" value="ECO:0007669"/>
    <property type="project" value="UniProtKB-KW"/>
</dbReference>
<reference evidence="4" key="1">
    <citation type="submission" date="2021-01" db="EMBL/GenBank/DDBJ databases">
        <authorList>
            <person name="Corre E."/>
            <person name="Pelletier E."/>
            <person name="Niang G."/>
            <person name="Scheremetjew M."/>
            <person name="Finn R."/>
            <person name="Kale V."/>
            <person name="Holt S."/>
            <person name="Cochrane G."/>
            <person name="Meng A."/>
            <person name="Brown T."/>
            <person name="Cohen L."/>
        </authorList>
    </citation>
    <scope>NUCLEOTIDE SEQUENCE</scope>
    <source>
        <strain evidence="4">CCMP1510</strain>
    </source>
</reference>
<dbReference type="PRINTS" id="PR00704">
    <property type="entry name" value="CALPAIN"/>
</dbReference>
<evidence type="ECO:0000256" key="1">
    <source>
        <dbReference type="PIRSR" id="PIRSR622684-1"/>
    </source>
</evidence>
<dbReference type="InterPro" id="IPR038765">
    <property type="entry name" value="Papain-like_cys_pep_sf"/>
</dbReference>
<keyword evidence="2" id="KW-0378">Hydrolase</keyword>
<dbReference type="InterPro" id="IPR022684">
    <property type="entry name" value="Calpain_cysteine_protease"/>
</dbReference>
<accession>A0A7S3NGY5</accession>
<dbReference type="EMBL" id="HBIJ01000774">
    <property type="protein sequence ID" value="CAE0359837.1"/>
    <property type="molecule type" value="Transcribed_RNA"/>
</dbReference>
<keyword evidence="2" id="KW-0788">Thiol protease</keyword>
<dbReference type="GO" id="GO:0005737">
    <property type="term" value="C:cytoplasm"/>
    <property type="evidence" value="ECO:0007669"/>
    <property type="project" value="TreeGrafter"/>
</dbReference>
<organism evidence="4">
    <name type="scientific">Aureoumbra lagunensis</name>
    <dbReference type="NCBI Taxonomy" id="44058"/>
    <lineage>
        <taxon>Eukaryota</taxon>
        <taxon>Sar</taxon>
        <taxon>Stramenopiles</taxon>
        <taxon>Ochrophyta</taxon>
        <taxon>Pelagophyceae</taxon>
        <taxon>Pelagomonadales</taxon>
        <taxon>Aureoumbra</taxon>
    </lineage>
</organism>
<dbReference type="Pfam" id="PF00648">
    <property type="entry name" value="Peptidase_C2"/>
    <property type="match status" value="1"/>
</dbReference>
<evidence type="ECO:0000256" key="2">
    <source>
        <dbReference type="PROSITE-ProRule" id="PRU00239"/>
    </source>
</evidence>
<evidence type="ECO:0000313" key="4">
    <source>
        <dbReference type="EMBL" id="CAE0359837.1"/>
    </source>
</evidence>
<name>A0A7S3NGY5_9STRA</name>
<proteinExistence type="predicted"/>